<dbReference type="AlphaFoldDB" id="A0A4R4PDH8"/>
<evidence type="ECO:0000313" key="1">
    <source>
        <dbReference type="EMBL" id="TDC19263.1"/>
    </source>
</evidence>
<dbReference type="OrthoDB" id="4846903at2"/>
<protein>
    <submittedName>
        <fullName evidence="1">Uncharacterized protein</fullName>
    </submittedName>
</protein>
<dbReference type="RefSeq" id="WP_131937180.1">
    <property type="nucleotide sequence ID" value="NZ_BAAAMX010000051.1"/>
</dbReference>
<evidence type="ECO:0000313" key="2">
    <source>
        <dbReference type="Proteomes" id="UP000295431"/>
    </source>
</evidence>
<dbReference type="EMBL" id="SMJW01000011">
    <property type="protein sequence ID" value="TDC19263.1"/>
    <property type="molecule type" value="Genomic_DNA"/>
</dbReference>
<sequence>MTDTTITFTDHLVPALESGDYTITVRQEVARGGTALETFAKTARFTVAGERFLLAPPVIREMFPPAGSVGDHSNVLPHITLTRPTLPWEREPLKDAAARSPWLALLLFADDEPVRTQVLPLGEIAKGPAYFPEVVLDRHESSGDSVTVIDVPAELLRTLLPSYADLRHLTHVRGGDGSETAVVTAGRLPAPGGSSSVHLVSLEHRFRDTPGGPAFDYGAHDEIRLVSLADWRFACVDEGQTLPAMTRALAHDAGTFRLPDCGEPLADAFLGQGFVPARHHLRDGGRSAAWYRGPLVPGPVDGGPVSPARSADGLLRFHPRAGMFDVGYAAAWQLGRLLMLRSGDSATALYEWKRRRAQKHKRAARERADYPLAVTEIDDSLPENVLAWLTALNRLEGVPFGYLVPDERLLPVEAIRFFGLDQQWMWHLIDGAYSVGRLSRGDAALDAASPLPLSHPPVTGALIRSEVVSGYPGLLIDGYGQDAEDPLGVVRCDRLAPDVLLCLFDGVLSRLDLHQRPESQHFAVEARDTGGYDKSLRATGDGTVPARPRVPVSPGPRRTLPVSDLVSAMAAAFGTDPADFTPADFALQMTETAERVTFLA</sequence>
<proteinExistence type="predicted"/>
<accession>A0A4R4PDH8</accession>
<reference evidence="1 2" key="1">
    <citation type="submission" date="2019-03" db="EMBL/GenBank/DDBJ databases">
        <title>Draft genome sequences of novel Actinobacteria.</title>
        <authorList>
            <person name="Sahin N."/>
            <person name="Ay H."/>
            <person name="Saygin H."/>
        </authorList>
    </citation>
    <scope>NUCLEOTIDE SEQUENCE [LARGE SCALE GENOMIC DNA]</scope>
    <source>
        <strain evidence="1 2">DSM 45347</strain>
    </source>
</reference>
<organism evidence="1 2">
    <name type="scientific">Actinomadura bangladeshensis</name>
    <dbReference type="NCBI Taxonomy" id="453573"/>
    <lineage>
        <taxon>Bacteria</taxon>
        <taxon>Bacillati</taxon>
        <taxon>Actinomycetota</taxon>
        <taxon>Actinomycetes</taxon>
        <taxon>Streptosporangiales</taxon>
        <taxon>Thermomonosporaceae</taxon>
        <taxon>Actinomadura</taxon>
    </lineage>
</organism>
<dbReference type="Proteomes" id="UP000295431">
    <property type="component" value="Unassembled WGS sequence"/>
</dbReference>
<keyword evidence="2" id="KW-1185">Reference proteome</keyword>
<comment type="caution">
    <text evidence="1">The sequence shown here is derived from an EMBL/GenBank/DDBJ whole genome shotgun (WGS) entry which is preliminary data.</text>
</comment>
<name>A0A4R4PDH8_9ACTN</name>
<gene>
    <name evidence="1" type="ORF">E1284_04075</name>
</gene>